<comment type="caution">
    <text evidence="1">The sequence shown here is derived from an EMBL/GenBank/DDBJ whole genome shotgun (WGS) entry which is preliminary data.</text>
</comment>
<dbReference type="EMBL" id="JAIWYP010000013">
    <property type="protein sequence ID" value="KAH3721408.1"/>
    <property type="molecule type" value="Genomic_DNA"/>
</dbReference>
<evidence type="ECO:0000313" key="2">
    <source>
        <dbReference type="Proteomes" id="UP000828390"/>
    </source>
</evidence>
<name>A0A9D4CDE6_DREPO</name>
<sequence length="74" mass="8328">MLLGPRWHSLVPVQRRSSKQHYGLKRSAPINTRRAELLLPGALSGAFNEIYATLDGKQAASRCGDFFWLACRQN</sequence>
<keyword evidence="2" id="KW-1185">Reference proteome</keyword>
<reference evidence="1" key="1">
    <citation type="journal article" date="2019" name="bioRxiv">
        <title>The Genome of the Zebra Mussel, Dreissena polymorpha: A Resource for Invasive Species Research.</title>
        <authorList>
            <person name="McCartney M.A."/>
            <person name="Auch B."/>
            <person name="Kono T."/>
            <person name="Mallez S."/>
            <person name="Zhang Y."/>
            <person name="Obille A."/>
            <person name="Becker A."/>
            <person name="Abrahante J.E."/>
            <person name="Garbe J."/>
            <person name="Badalamenti J.P."/>
            <person name="Herman A."/>
            <person name="Mangelson H."/>
            <person name="Liachko I."/>
            <person name="Sullivan S."/>
            <person name="Sone E.D."/>
            <person name="Koren S."/>
            <person name="Silverstein K.A.T."/>
            <person name="Beckman K.B."/>
            <person name="Gohl D.M."/>
        </authorList>
    </citation>
    <scope>NUCLEOTIDE SEQUENCE</scope>
    <source>
        <strain evidence="1">Duluth1</strain>
        <tissue evidence="1">Whole animal</tissue>
    </source>
</reference>
<proteinExistence type="predicted"/>
<protein>
    <submittedName>
        <fullName evidence="1">Uncharacterized protein</fullName>
    </submittedName>
</protein>
<organism evidence="1 2">
    <name type="scientific">Dreissena polymorpha</name>
    <name type="common">Zebra mussel</name>
    <name type="synonym">Mytilus polymorpha</name>
    <dbReference type="NCBI Taxonomy" id="45954"/>
    <lineage>
        <taxon>Eukaryota</taxon>
        <taxon>Metazoa</taxon>
        <taxon>Spiralia</taxon>
        <taxon>Lophotrochozoa</taxon>
        <taxon>Mollusca</taxon>
        <taxon>Bivalvia</taxon>
        <taxon>Autobranchia</taxon>
        <taxon>Heteroconchia</taxon>
        <taxon>Euheterodonta</taxon>
        <taxon>Imparidentia</taxon>
        <taxon>Neoheterodontei</taxon>
        <taxon>Myida</taxon>
        <taxon>Dreissenoidea</taxon>
        <taxon>Dreissenidae</taxon>
        <taxon>Dreissena</taxon>
    </lineage>
</organism>
<accession>A0A9D4CDE6</accession>
<dbReference type="AlphaFoldDB" id="A0A9D4CDE6"/>
<reference evidence="1" key="2">
    <citation type="submission" date="2020-11" db="EMBL/GenBank/DDBJ databases">
        <authorList>
            <person name="McCartney M.A."/>
            <person name="Auch B."/>
            <person name="Kono T."/>
            <person name="Mallez S."/>
            <person name="Becker A."/>
            <person name="Gohl D.M."/>
            <person name="Silverstein K.A.T."/>
            <person name="Koren S."/>
            <person name="Bechman K.B."/>
            <person name="Herman A."/>
            <person name="Abrahante J.E."/>
            <person name="Garbe J."/>
        </authorList>
    </citation>
    <scope>NUCLEOTIDE SEQUENCE</scope>
    <source>
        <strain evidence="1">Duluth1</strain>
        <tissue evidence="1">Whole animal</tissue>
    </source>
</reference>
<dbReference type="Proteomes" id="UP000828390">
    <property type="component" value="Unassembled WGS sequence"/>
</dbReference>
<gene>
    <name evidence="1" type="ORF">DPMN_064331</name>
</gene>
<evidence type="ECO:0000313" key="1">
    <source>
        <dbReference type="EMBL" id="KAH3721408.1"/>
    </source>
</evidence>